<keyword evidence="1" id="KW-0472">Membrane</keyword>
<organism evidence="2 3">
    <name type="scientific">Hydrogenimonas cancrithermarum</name>
    <dbReference type="NCBI Taxonomy" id="2993563"/>
    <lineage>
        <taxon>Bacteria</taxon>
        <taxon>Pseudomonadati</taxon>
        <taxon>Campylobacterota</taxon>
        <taxon>Epsilonproteobacteria</taxon>
        <taxon>Campylobacterales</taxon>
        <taxon>Hydrogenimonadaceae</taxon>
        <taxon>Hydrogenimonas</taxon>
    </lineage>
</organism>
<keyword evidence="1" id="KW-1133">Transmembrane helix</keyword>
<dbReference type="InterPro" id="IPR012902">
    <property type="entry name" value="N_methyl_site"/>
</dbReference>
<dbReference type="Pfam" id="PF07963">
    <property type="entry name" value="N_methyl"/>
    <property type="match status" value="1"/>
</dbReference>
<reference evidence="2 3" key="1">
    <citation type="submission" date="2023-03" db="EMBL/GenBank/DDBJ databases">
        <title>Description of Hydrogenimonas sp. ISO32.</title>
        <authorList>
            <person name="Mino S."/>
            <person name="Fukazawa S."/>
            <person name="Sawabe T."/>
        </authorList>
    </citation>
    <scope>NUCLEOTIDE SEQUENCE [LARGE SCALE GENOMIC DNA]</scope>
    <source>
        <strain evidence="2 3">ISO32</strain>
    </source>
</reference>
<dbReference type="NCBIfam" id="TIGR02532">
    <property type="entry name" value="IV_pilin_GFxxxE"/>
    <property type="match status" value="1"/>
</dbReference>
<keyword evidence="3" id="KW-1185">Reference proteome</keyword>
<feature type="transmembrane region" description="Helical" evidence="1">
    <location>
        <begin position="12"/>
        <end position="30"/>
    </location>
</feature>
<dbReference type="InterPro" id="IPR045584">
    <property type="entry name" value="Pilin-like"/>
</dbReference>
<evidence type="ECO:0000256" key="1">
    <source>
        <dbReference type="SAM" id="Phobius"/>
    </source>
</evidence>
<name>A0ABN6WU96_9BACT</name>
<dbReference type="EMBL" id="AP027370">
    <property type="protein sequence ID" value="BDY12670.1"/>
    <property type="molecule type" value="Genomic_DNA"/>
</dbReference>
<keyword evidence="1" id="KW-0812">Transmembrane</keyword>
<dbReference type="SUPFAM" id="SSF54523">
    <property type="entry name" value="Pili subunits"/>
    <property type="match status" value="1"/>
</dbReference>
<proteinExistence type="predicted"/>
<sequence length="156" mass="16791">MSYLMQKRAFTIVELVFVIVIIGILAAVAIPKLNATRVDAKTSVLAQKIILSINEIKSHALASGNLDNNITAYSNMVNEMIAEGVAVLNHDGSQITIDTGSENSCLSLSLVGNNQELNLSVTMGQNISDDPICDGVQKLLGNQNYVMKIRGQLAKF</sequence>
<accession>A0ABN6WU96</accession>
<protein>
    <submittedName>
        <fullName evidence="2">Uncharacterized protein</fullName>
    </submittedName>
</protein>
<gene>
    <name evidence="2" type="ORF">HCR_09820</name>
</gene>
<dbReference type="Proteomes" id="UP001321445">
    <property type="component" value="Chromosome"/>
</dbReference>
<evidence type="ECO:0000313" key="3">
    <source>
        <dbReference type="Proteomes" id="UP001321445"/>
    </source>
</evidence>
<evidence type="ECO:0000313" key="2">
    <source>
        <dbReference type="EMBL" id="BDY12670.1"/>
    </source>
</evidence>
<dbReference type="Gene3D" id="3.30.700.10">
    <property type="entry name" value="Glycoprotein, Type 4 Pilin"/>
    <property type="match status" value="1"/>
</dbReference>